<dbReference type="InterPro" id="IPR001245">
    <property type="entry name" value="Ser-Thr/Tyr_kinase_cat_dom"/>
</dbReference>
<evidence type="ECO:0000313" key="14">
    <source>
        <dbReference type="EMBL" id="PIC54517.1"/>
    </source>
</evidence>
<dbReference type="CDD" id="cd01650">
    <property type="entry name" value="RT_nLTR_like"/>
    <property type="match status" value="1"/>
</dbReference>
<keyword evidence="5 9" id="KW-0829">Tyrosine-protein kinase</keyword>
<evidence type="ECO:0000256" key="5">
    <source>
        <dbReference type="ARBA" id="ARBA00023137"/>
    </source>
</evidence>
<dbReference type="PRINTS" id="PR01345">
    <property type="entry name" value="CERVTRCPTASE"/>
</dbReference>
<sequence length="1175" mass="133384">MNSNGKENGNDGADEISDKGLSDVISDGATSSGSTATTSSGKEENPEEDYIRNHLKTYTWYHGLMFGNICDKLLKWDYSFLVRRVITKSDKFLCISVRIASKVYHFRLRTNQHGWTCPKLHEKFPRLPKQRYEHIFEIINSWSQIFPSIIAVPRRSLVLQHDWIQLDQILGKGAFGEVFKARFTAPGATASIEVAAKRALGDAKRSQIQEFCHEASIQAVLQHENVVAFYGIASLEEPIIVLMELVTGGDLEKLLKSNLKLSKVQIIYFAMNIACGMRYIASKNVIHRDLAARNCLITKDLKAKISDFGLSRLGPQVIEKSIKKAPIRWMSPESLLTGVFNEKTDVWSYGVLLTEMMTRCAHKPLWPMGIKDAQEHIKTSDAPHRIPNGEPRELLAIVDACCANMTVEQMYSSLMSEVRYIFSKSVEEKWVPLGKTSVPQYLLSFETIVESAYWQSKRSRKVEDFLLYVKLARRYRKKLIKFQSNAELKYLEEKGSSRFSKYAKTILKPRSNSIPNIVNDMGKLLESDSEKANCIAESFERQYINEKSKLFELPDTYDSIQPTVWVTDDEVYKTIKRCKNSCSKTSDDVPFTFIKMIAPLISSALAQIFNFSMIKGEVPEAWKTSIVIPLAKTKNPSTALDFRPISLTSHLCRIYERCILNQLTPFLNYVEFWSPSQHGFLPKRSTVTNMLEAMNDWTEALDRGEQVDIIYIDFAKAFDRVPHDKLLEKLIDLKINKYLVIWLNAYLENRTFRVKVGETLSDYKTSICGVPQGAVLSPILFGVYVNSMSAILPAEVKIKQFADDTKIYTALKKDSHTSPLQDALNSLSSWCDDAKLDLNQSKTVTLTLGKRRNEINYQIRNQDIKRVTITRDLGFLISSNLDFSEHWKKAINAAKLITTRVFNQYSSKKPRLMILLYKTFIRPLVEYGTSISYPLNKKEQRNIESIQNSFTRRLYSRNIGRYITPQDSDYINASERNLLYGLSSLEHRRQTIDKKLISKIMLGKNPETRFNFQTVKRHMRTIYTNCLAAGNQQLETNQTPIGPTSGVIPLEMKKSNDRQKTMNTTLGRKKSRDGGMIKSSKSKKSKKSKRKFFSFRRKNREGIQLPTGMSTVPVGSPKATPTSQAPPLPTPPLQNPPLATPPTSVTSVPSPSQNSAPPISGPPTSTQSKSPTTPQ</sequence>
<evidence type="ECO:0000259" key="12">
    <source>
        <dbReference type="PROSITE" id="PS50011"/>
    </source>
</evidence>
<dbReference type="FunFam" id="1.10.510.10:FF:001408">
    <property type="entry name" value="Tyrosine-protein kinase"/>
    <property type="match status" value="1"/>
</dbReference>
<feature type="compositionally biased region" description="Basic and acidic residues" evidence="10">
    <location>
        <begin position="1051"/>
        <end position="1060"/>
    </location>
</feature>
<dbReference type="InterPro" id="IPR036860">
    <property type="entry name" value="SH2_dom_sf"/>
</dbReference>
<feature type="domain" description="Protein kinase" evidence="12">
    <location>
        <begin position="164"/>
        <end position="449"/>
    </location>
</feature>
<dbReference type="SUPFAM" id="SSF56112">
    <property type="entry name" value="Protein kinase-like (PK-like)"/>
    <property type="match status" value="1"/>
</dbReference>
<keyword evidence="15" id="KW-1185">Reference proteome</keyword>
<dbReference type="PROSITE" id="PS50878">
    <property type="entry name" value="RT_POL"/>
    <property type="match status" value="1"/>
</dbReference>
<dbReference type="GO" id="GO:0004715">
    <property type="term" value="F:non-membrane spanning protein tyrosine kinase activity"/>
    <property type="evidence" value="ECO:0007669"/>
    <property type="project" value="UniProtKB-EC"/>
</dbReference>
<dbReference type="PANTHER" id="PTHR24418">
    <property type="entry name" value="TYROSINE-PROTEIN KINASE"/>
    <property type="match status" value="1"/>
</dbReference>
<name>A0A2G5VSB0_9PELO</name>
<dbReference type="InterPro" id="IPR000719">
    <property type="entry name" value="Prot_kinase_dom"/>
</dbReference>
<dbReference type="InterPro" id="IPR011009">
    <property type="entry name" value="Kinase-like_dom_sf"/>
</dbReference>
<dbReference type="SUPFAM" id="SSF55550">
    <property type="entry name" value="SH2 domain"/>
    <property type="match status" value="1"/>
</dbReference>
<proteinExistence type="inferred from homology"/>
<feature type="region of interest" description="Disordered" evidence="10">
    <location>
        <begin position="1"/>
        <end position="47"/>
    </location>
</feature>
<dbReference type="InterPro" id="IPR008266">
    <property type="entry name" value="Tyr_kinase_AS"/>
</dbReference>
<dbReference type="Gene3D" id="3.30.505.10">
    <property type="entry name" value="SH2 domain"/>
    <property type="match status" value="1"/>
</dbReference>
<dbReference type="InterPro" id="IPR050198">
    <property type="entry name" value="Non-receptor_tyrosine_kinases"/>
</dbReference>
<dbReference type="GO" id="GO:0005524">
    <property type="term" value="F:ATP binding"/>
    <property type="evidence" value="ECO:0007669"/>
    <property type="project" value="UniProtKB-UniRule"/>
</dbReference>
<dbReference type="PRINTS" id="PR00109">
    <property type="entry name" value="TYRKINASE"/>
</dbReference>
<evidence type="ECO:0000259" key="11">
    <source>
        <dbReference type="PROSITE" id="PS50001"/>
    </source>
</evidence>
<dbReference type="PROSITE" id="PS50011">
    <property type="entry name" value="PROTEIN_KINASE_DOM"/>
    <property type="match status" value="1"/>
</dbReference>
<evidence type="ECO:0000256" key="6">
    <source>
        <dbReference type="ARBA" id="ARBA00051245"/>
    </source>
</evidence>
<feature type="compositionally biased region" description="Pro residues" evidence="10">
    <location>
        <begin position="1124"/>
        <end position="1140"/>
    </location>
</feature>
<dbReference type="Proteomes" id="UP000230233">
    <property type="component" value="Chromosome I"/>
</dbReference>
<feature type="compositionally biased region" description="Low complexity" evidence="10">
    <location>
        <begin position="1141"/>
        <end position="1152"/>
    </location>
</feature>
<dbReference type="OrthoDB" id="5864445at2759"/>
<comment type="similarity">
    <text evidence="9">Belongs to the protein kinase superfamily. Tyr protein kinase family.</text>
</comment>
<dbReference type="AlphaFoldDB" id="A0A2G5VSB0"/>
<accession>A0A2G5VSB0</accession>
<dbReference type="CDD" id="cd00173">
    <property type="entry name" value="SH2"/>
    <property type="match status" value="1"/>
</dbReference>
<feature type="domain" description="SH2" evidence="11">
    <location>
        <begin position="60"/>
        <end position="144"/>
    </location>
</feature>
<feature type="compositionally biased region" description="Low complexity" evidence="10">
    <location>
        <begin position="1162"/>
        <end position="1175"/>
    </location>
</feature>
<dbReference type="PROSITE" id="PS00107">
    <property type="entry name" value="PROTEIN_KINASE_ATP"/>
    <property type="match status" value="1"/>
</dbReference>
<feature type="compositionally biased region" description="Basic residues" evidence="10">
    <location>
        <begin position="1080"/>
        <end position="1099"/>
    </location>
</feature>
<evidence type="ECO:0000256" key="9">
    <source>
        <dbReference type="RuleBase" id="RU362096"/>
    </source>
</evidence>
<reference evidence="15" key="1">
    <citation type="submission" date="2017-10" db="EMBL/GenBank/DDBJ databases">
        <title>Rapid genome shrinkage in a self-fertile nematode reveals novel sperm competition proteins.</title>
        <authorList>
            <person name="Yin D."/>
            <person name="Schwarz E.M."/>
            <person name="Thomas C.G."/>
            <person name="Felde R.L."/>
            <person name="Korf I.F."/>
            <person name="Cutter A.D."/>
            <person name="Schartner C.M."/>
            <person name="Ralston E.J."/>
            <person name="Meyer B.J."/>
            <person name="Haag E.S."/>
        </authorList>
    </citation>
    <scope>NUCLEOTIDE SEQUENCE [LARGE SCALE GENOMIC DNA]</scope>
    <source>
        <strain evidence="15">JU1422</strain>
    </source>
</reference>
<evidence type="ECO:0000256" key="7">
    <source>
        <dbReference type="PROSITE-ProRule" id="PRU00191"/>
    </source>
</evidence>
<dbReference type="Gene3D" id="1.10.510.10">
    <property type="entry name" value="Transferase(Phosphotransferase) domain 1"/>
    <property type="match status" value="1"/>
</dbReference>
<evidence type="ECO:0000259" key="13">
    <source>
        <dbReference type="PROSITE" id="PS50878"/>
    </source>
</evidence>
<dbReference type="STRING" id="1611254.A0A2G5VSB0"/>
<evidence type="ECO:0000256" key="2">
    <source>
        <dbReference type="ARBA" id="ARBA00022741"/>
    </source>
</evidence>
<comment type="catalytic activity">
    <reaction evidence="6 9">
        <text>L-tyrosyl-[protein] + ATP = O-phospho-L-tyrosyl-[protein] + ADP + H(+)</text>
        <dbReference type="Rhea" id="RHEA:10596"/>
        <dbReference type="Rhea" id="RHEA-COMP:10136"/>
        <dbReference type="Rhea" id="RHEA-COMP:20101"/>
        <dbReference type="ChEBI" id="CHEBI:15378"/>
        <dbReference type="ChEBI" id="CHEBI:30616"/>
        <dbReference type="ChEBI" id="CHEBI:46858"/>
        <dbReference type="ChEBI" id="CHEBI:61978"/>
        <dbReference type="ChEBI" id="CHEBI:456216"/>
        <dbReference type="EC" id="2.7.10.2"/>
    </reaction>
</comment>
<evidence type="ECO:0000313" key="15">
    <source>
        <dbReference type="Proteomes" id="UP000230233"/>
    </source>
</evidence>
<dbReference type="SUPFAM" id="SSF56672">
    <property type="entry name" value="DNA/RNA polymerases"/>
    <property type="match status" value="1"/>
</dbReference>
<dbReference type="PROSITE" id="PS00109">
    <property type="entry name" value="PROTEIN_KINASE_TYR"/>
    <property type="match status" value="1"/>
</dbReference>
<dbReference type="PROSITE" id="PS50001">
    <property type="entry name" value="SH2"/>
    <property type="match status" value="1"/>
</dbReference>
<dbReference type="EMBL" id="PDUG01000001">
    <property type="protein sequence ID" value="PIC54517.1"/>
    <property type="molecule type" value="Genomic_DNA"/>
</dbReference>
<keyword evidence="1 9" id="KW-0808">Transferase</keyword>
<dbReference type="InterPro" id="IPR000477">
    <property type="entry name" value="RT_dom"/>
</dbReference>
<keyword evidence="4 8" id="KW-0067">ATP-binding</keyword>
<organism evidence="14 15">
    <name type="scientific">Caenorhabditis nigoni</name>
    <dbReference type="NCBI Taxonomy" id="1611254"/>
    <lineage>
        <taxon>Eukaryota</taxon>
        <taxon>Metazoa</taxon>
        <taxon>Ecdysozoa</taxon>
        <taxon>Nematoda</taxon>
        <taxon>Chromadorea</taxon>
        <taxon>Rhabditida</taxon>
        <taxon>Rhabditina</taxon>
        <taxon>Rhabditomorpha</taxon>
        <taxon>Rhabditoidea</taxon>
        <taxon>Rhabditidae</taxon>
        <taxon>Peloderinae</taxon>
        <taxon>Caenorhabditis</taxon>
    </lineage>
</organism>
<feature type="domain" description="Reverse transcriptase" evidence="13">
    <location>
        <begin position="611"/>
        <end position="859"/>
    </location>
</feature>
<gene>
    <name evidence="14" type="primary">Cnig_chr_I.g3739</name>
    <name evidence="14" type="ORF">B9Z55_003739</name>
</gene>
<dbReference type="EC" id="2.7.10.2" evidence="9"/>
<feature type="compositionally biased region" description="Low complexity" evidence="10">
    <location>
        <begin position="28"/>
        <end position="40"/>
    </location>
</feature>
<dbReference type="SMART" id="SM00219">
    <property type="entry name" value="TyrKc"/>
    <property type="match status" value="1"/>
</dbReference>
<dbReference type="Pfam" id="PF07714">
    <property type="entry name" value="PK_Tyr_Ser-Thr"/>
    <property type="match status" value="1"/>
</dbReference>
<keyword evidence="2 8" id="KW-0547">Nucleotide-binding</keyword>
<evidence type="ECO:0000256" key="8">
    <source>
        <dbReference type="PROSITE-ProRule" id="PRU10141"/>
    </source>
</evidence>
<evidence type="ECO:0000256" key="1">
    <source>
        <dbReference type="ARBA" id="ARBA00022679"/>
    </source>
</evidence>
<evidence type="ECO:0000256" key="3">
    <source>
        <dbReference type="ARBA" id="ARBA00022777"/>
    </source>
</evidence>
<feature type="region of interest" description="Disordered" evidence="10">
    <location>
        <begin position="1036"/>
        <end position="1175"/>
    </location>
</feature>
<dbReference type="CDD" id="cd00192">
    <property type="entry name" value="PTKc"/>
    <property type="match status" value="1"/>
</dbReference>
<dbReference type="InterPro" id="IPR017441">
    <property type="entry name" value="Protein_kinase_ATP_BS"/>
</dbReference>
<dbReference type="SMART" id="SM00252">
    <property type="entry name" value="SH2"/>
    <property type="match status" value="1"/>
</dbReference>
<protein>
    <recommendedName>
        <fullName evidence="9">Tyrosine-protein kinase</fullName>
        <ecNumber evidence="9">2.7.10.2</ecNumber>
    </recommendedName>
</protein>
<keyword evidence="3 9" id="KW-0418">Kinase</keyword>
<dbReference type="InterPro" id="IPR043502">
    <property type="entry name" value="DNA/RNA_pol_sf"/>
</dbReference>
<evidence type="ECO:0000256" key="10">
    <source>
        <dbReference type="SAM" id="MobiDB-lite"/>
    </source>
</evidence>
<dbReference type="InterPro" id="IPR000980">
    <property type="entry name" value="SH2"/>
</dbReference>
<evidence type="ECO:0000256" key="4">
    <source>
        <dbReference type="ARBA" id="ARBA00022840"/>
    </source>
</evidence>
<feature type="binding site" evidence="8">
    <location>
        <position position="197"/>
    </location>
    <ligand>
        <name>ATP</name>
        <dbReference type="ChEBI" id="CHEBI:30616"/>
    </ligand>
</feature>
<dbReference type="InterPro" id="IPR020635">
    <property type="entry name" value="Tyr_kinase_cat_dom"/>
</dbReference>
<dbReference type="Pfam" id="PF00078">
    <property type="entry name" value="RVT_1"/>
    <property type="match status" value="1"/>
</dbReference>
<keyword evidence="7" id="KW-0727">SH2 domain</keyword>
<comment type="caution">
    <text evidence="14">The sequence shown here is derived from an EMBL/GenBank/DDBJ whole genome shotgun (WGS) entry which is preliminary data.</text>
</comment>